<dbReference type="Proteomes" id="UP000321306">
    <property type="component" value="Unassembled WGS sequence"/>
</dbReference>
<sequence>MKRSFVWLMVGLLFFGFLADAFAARRTGGGFGRSLRSKPSYSTPYKAPSRPYVAPRTSYNSRYRAPGFPSFIFIPFFGFGHLGYGYSPFSFMGILSLIFNVLILVVVIAFIAWMVRRMRRS</sequence>
<dbReference type="AlphaFoldDB" id="A0A511N617"/>
<keyword evidence="1" id="KW-0472">Membrane</keyword>
<comment type="caution">
    <text evidence="2">The sequence shown here is derived from an EMBL/GenBank/DDBJ whole genome shotgun (WGS) entry which is preliminary data.</text>
</comment>
<gene>
    <name evidence="2" type="ORF">DC3_39300</name>
</gene>
<proteinExistence type="predicted"/>
<name>A0A511N617_DEIC1</name>
<organism evidence="2 3">
    <name type="scientific">Deinococcus cellulosilyticus (strain DSM 18568 / NBRC 106333 / KACC 11606 / 5516J-15)</name>
    <dbReference type="NCBI Taxonomy" id="1223518"/>
    <lineage>
        <taxon>Bacteria</taxon>
        <taxon>Thermotogati</taxon>
        <taxon>Deinococcota</taxon>
        <taxon>Deinococci</taxon>
        <taxon>Deinococcales</taxon>
        <taxon>Deinococcaceae</taxon>
        <taxon>Deinococcus</taxon>
    </lineage>
</organism>
<accession>A0A511N617</accession>
<evidence type="ECO:0000313" key="2">
    <source>
        <dbReference type="EMBL" id="GEM48295.1"/>
    </source>
</evidence>
<evidence type="ECO:0000313" key="3">
    <source>
        <dbReference type="Proteomes" id="UP000321306"/>
    </source>
</evidence>
<dbReference type="EMBL" id="BJXB01000019">
    <property type="protein sequence ID" value="GEM48295.1"/>
    <property type="molecule type" value="Genomic_DNA"/>
</dbReference>
<reference evidence="2 3" key="1">
    <citation type="submission" date="2019-07" db="EMBL/GenBank/DDBJ databases">
        <title>Whole genome shotgun sequence of Deinococcus cellulosilyticus NBRC 106333.</title>
        <authorList>
            <person name="Hosoyama A."/>
            <person name="Uohara A."/>
            <person name="Ohji S."/>
            <person name="Ichikawa N."/>
        </authorList>
    </citation>
    <scope>NUCLEOTIDE SEQUENCE [LARGE SCALE GENOMIC DNA]</scope>
    <source>
        <strain evidence="2 3">NBRC 106333</strain>
    </source>
</reference>
<protein>
    <submittedName>
        <fullName evidence="2">Uncharacterized protein</fullName>
    </submittedName>
</protein>
<feature type="transmembrane region" description="Helical" evidence="1">
    <location>
        <begin position="89"/>
        <end position="115"/>
    </location>
</feature>
<keyword evidence="1" id="KW-1133">Transmembrane helix</keyword>
<evidence type="ECO:0000256" key="1">
    <source>
        <dbReference type="SAM" id="Phobius"/>
    </source>
</evidence>
<dbReference type="RefSeq" id="WP_146887253.1">
    <property type="nucleotide sequence ID" value="NZ_BJXB01000019.1"/>
</dbReference>
<keyword evidence="1" id="KW-0812">Transmembrane</keyword>
<keyword evidence="3" id="KW-1185">Reference proteome</keyword>